<comment type="subcellular location">
    <subcellularLocation>
        <location evidence="2">Cytoplasm</location>
    </subcellularLocation>
</comment>
<dbReference type="AlphaFoldDB" id="A0A916WIT6"/>
<dbReference type="PANTHER" id="PTHR33705:SF2">
    <property type="entry name" value="PHOSPHOCARRIER PROTEIN NPR"/>
    <property type="match status" value="1"/>
</dbReference>
<proteinExistence type="predicted"/>
<protein>
    <recommendedName>
        <fullName evidence="3">Phosphocarrier protein HPr</fullName>
    </recommendedName>
</protein>
<dbReference type="GO" id="GO:0009401">
    <property type="term" value="P:phosphoenolpyruvate-dependent sugar phosphotransferase system"/>
    <property type="evidence" value="ECO:0007669"/>
    <property type="project" value="UniProtKB-KW"/>
</dbReference>
<comment type="caution">
    <text evidence="7">The sequence shown here is derived from an EMBL/GenBank/DDBJ whole genome shotgun (WGS) entry which is preliminary data.</text>
</comment>
<dbReference type="InterPro" id="IPR035895">
    <property type="entry name" value="HPr-like_sf"/>
</dbReference>
<keyword evidence="5" id="KW-0598">Phosphotransferase system</keyword>
<dbReference type="InterPro" id="IPR000032">
    <property type="entry name" value="HPr-like"/>
</dbReference>
<dbReference type="GO" id="GO:0005737">
    <property type="term" value="C:cytoplasm"/>
    <property type="evidence" value="ECO:0007669"/>
    <property type="project" value="UniProtKB-SubCell"/>
</dbReference>
<dbReference type="NCBIfam" id="TIGR01003">
    <property type="entry name" value="PTS_HPr_family"/>
    <property type="match status" value="1"/>
</dbReference>
<keyword evidence="4" id="KW-0963">Cytoplasm</keyword>
<reference evidence="7" key="1">
    <citation type="journal article" date="2014" name="Int. J. Syst. Evol. Microbiol.">
        <title>Complete genome sequence of Corynebacterium casei LMG S-19264T (=DSM 44701T), isolated from a smear-ripened cheese.</title>
        <authorList>
            <consortium name="US DOE Joint Genome Institute (JGI-PGF)"/>
            <person name="Walter F."/>
            <person name="Albersmeier A."/>
            <person name="Kalinowski J."/>
            <person name="Ruckert C."/>
        </authorList>
    </citation>
    <scope>NUCLEOTIDE SEQUENCE</scope>
    <source>
        <strain evidence="7">CGMCC 1.12813</strain>
    </source>
</reference>
<evidence type="ECO:0000256" key="3">
    <source>
        <dbReference type="ARBA" id="ARBA00020422"/>
    </source>
</evidence>
<reference evidence="7" key="2">
    <citation type="submission" date="2020-09" db="EMBL/GenBank/DDBJ databases">
        <authorList>
            <person name="Sun Q."/>
            <person name="Zhou Y."/>
        </authorList>
    </citation>
    <scope>NUCLEOTIDE SEQUENCE</scope>
    <source>
        <strain evidence="7">CGMCC 1.12813</strain>
    </source>
</reference>
<dbReference type="SUPFAM" id="SSF55594">
    <property type="entry name" value="HPr-like"/>
    <property type="match status" value="1"/>
</dbReference>
<evidence type="ECO:0000256" key="5">
    <source>
        <dbReference type="ARBA" id="ARBA00022683"/>
    </source>
</evidence>
<gene>
    <name evidence="7" type="ORF">GCM10010979_18590</name>
</gene>
<evidence type="ECO:0000313" key="8">
    <source>
        <dbReference type="Proteomes" id="UP000606922"/>
    </source>
</evidence>
<dbReference type="PROSITE" id="PS00369">
    <property type="entry name" value="PTS_HPR_HIS"/>
    <property type="match status" value="1"/>
</dbReference>
<dbReference type="Pfam" id="PF00381">
    <property type="entry name" value="PTS-HPr"/>
    <property type="match status" value="1"/>
</dbReference>
<organism evidence="7 8">
    <name type="scientific">Conyzicola nivalis</name>
    <dbReference type="NCBI Taxonomy" id="1477021"/>
    <lineage>
        <taxon>Bacteria</taxon>
        <taxon>Bacillati</taxon>
        <taxon>Actinomycetota</taxon>
        <taxon>Actinomycetes</taxon>
        <taxon>Micrococcales</taxon>
        <taxon>Microbacteriaceae</taxon>
        <taxon>Conyzicola</taxon>
    </lineage>
</organism>
<dbReference type="Gene3D" id="3.30.1340.10">
    <property type="entry name" value="HPr-like"/>
    <property type="match status" value="1"/>
</dbReference>
<dbReference type="Proteomes" id="UP000606922">
    <property type="component" value="Unassembled WGS sequence"/>
</dbReference>
<dbReference type="InterPro" id="IPR001020">
    <property type="entry name" value="PTS_HPr_His_P_site"/>
</dbReference>
<name>A0A916WIT6_9MICO</name>
<evidence type="ECO:0000313" key="7">
    <source>
        <dbReference type="EMBL" id="GGB04156.1"/>
    </source>
</evidence>
<dbReference type="EMBL" id="BMGB01000001">
    <property type="protein sequence ID" value="GGB04156.1"/>
    <property type="molecule type" value="Genomic_DNA"/>
</dbReference>
<feature type="domain" description="HPr" evidence="6">
    <location>
        <begin position="1"/>
        <end position="89"/>
    </location>
</feature>
<evidence type="ECO:0000256" key="2">
    <source>
        <dbReference type="ARBA" id="ARBA00004496"/>
    </source>
</evidence>
<dbReference type="PRINTS" id="PR00107">
    <property type="entry name" value="PHOSPHOCPHPR"/>
</dbReference>
<dbReference type="PANTHER" id="PTHR33705">
    <property type="entry name" value="PHOSPHOCARRIER PROTEIN HPR"/>
    <property type="match status" value="1"/>
</dbReference>
<sequence length="89" mass="8605">MPTATVIVGSTSGLHARPASLFSQAALASGAAVTIAKAGGTAVNAASILGLLTLGVGPGEEVTLTTEGDNADAALESLSALLKSNLDEQ</sequence>
<dbReference type="RefSeq" id="WP_188510348.1">
    <property type="nucleotide sequence ID" value="NZ_BMGB01000001.1"/>
</dbReference>
<comment type="function">
    <text evidence="1">General (non sugar-specific) component of the phosphoenolpyruvate-dependent sugar phosphotransferase system (sugar PTS). This major carbohydrate active-transport system catalyzes the phosphorylation of incoming sugar substrates concomitantly with their translocation across the cell membrane. The phosphoryl group from phosphoenolpyruvate (PEP) is transferred to the phosphoryl carrier protein HPr by enzyme I. Phospho-HPr then transfers it to the PTS EIIA domain.</text>
</comment>
<evidence type="ECO:0000256" key="1">
    <source>
        <dbReference type="ARBA" id="ARBA00003681"/>
    </source>
</evidence>
<accession>A0A916WIT6</accession>
<dbReference type="InterPro" id="IPR050399">
    <property type="entry name" value="HPr"/>
</dbReference>
<evidence type="ECO:0000259" key="6">
    <source>
        <dbReference type="PROSITE" id="PS51350"/>
    </source>
</evidence>
<dbReference type="PROSITE" id="PS51350">
    <property type="entry name" value="PTS_HPR_DOM"/>
    <property type="match status" value="1"/>
</dbReference>
<keyword evidence="8" id="KW-1185">Reference proteome</keyword>
<evidence type="ECO:0000256" key="4">
    <source>
        <dbReference type="ARBA" id="ARBA00022490"/>
    </source>
</evidence>
<dbReference type="CDD" id="cd00367">
    <property type="entry name" value="PTS-HPr_like"/>
    <property type="match status" value="1"/>
</dbReference>